<gene>
    <name evidence="5" type="ORF">QO005_000385</name>
</gene>
<evidence type="ECO:0000313" key="5">
    <source>
        <dbReference type="EMBL" id="MDQ0454070.1"/>
    </source>
</evidence>
<dbReference type="InterPro" id="IPR050397">
    <property type="entry name" value="Env_Response_Regulators"/>
</dbReference>
<keyword evidence="3" id="KW-0804">Transcription</keyword>
<dbReference type="InterPro" id="IPR036388">
    <property type="entry name" value="WH-like_DNA-bd_sf"/>
</dbReference>
<dbReference type="PROSITE" id="PS51063">
    <property type="entry name" value="HTH_CRP_2"/>
    <property type="match status" value="1"/>
</dbReference>
<dbReference type="SUPFAM" id="SSF46785">
    <property type="entry name" value="Winged helix' DNA-binding domain"/>
    <property type="match status" value="1"/>
</dbReference>
<dbReference type="SMART" id="SM00419">
    <property type="entry name" value="HTH_CRP"/>
    <property type="match status" value="1"/>
</dbReference>
<sequence>MTKDATIAVAADAPSSCRACNSRLSGLCATLSIEELVGLSRYSARRRLEPGEEIIGQGEMILTCGNILNGVIKLSKMTADGRQQIVGLQFAPHFLGRLFAEQSGLTAEAAVESYVCSFPRTAVHKVLGDNPDFERKLHEQSLAELDQAQEWMLTLGRKSALEKVASFLVLVATEIDQRESFSTSFDLPLTRLDIADFLGLTIETVSRQLTKLRKEKIITLSGTRHVNISAPKQLMRLADNGDYLK</sequence>
<dbReference type="PANTHER" id="PTHR24567">
    <property type="entry name" value="CRP FAMILY TRANSCRIPTIONAL REGULATORY PROTEIN"/>
    <property type="match status" value="1"/>
</dbReference>
<proteinExistence type="predicted"/>
<comment type="caution">
    <text evidence="5">The sequence shown here is derived from an EMBL/GenBank/DDBJ whole genome shotgun (WGS) entry which is preliminary data.</text>
</comment>
<organism evidence="5 6">
    <name type="scientific">Rhizobium paknamense</name>
    <dbReference type="NCBI Taxonomy" id="1206817"/>
    <lineage>
        <taxon>Bacteria</taxon>
        <taxon>Pseudomonadati</taxon>
        <taxon>Pseudomonadota</taxon>
        <taxon>Alphaproteobacteria</taxon>
        <taxon>Hyphomicrobiales</taxon>
        <taxon>Rhizobiaceae</taxon>
        <taxon>Rhizobium/Agrobacterium group</taxon>
        <taxon>Rhizobium</taxon>
    </lineage>
</organism>
<dbReference type="SUPFAM" id="SSF51206">
    <property type="entry name" value="cAMP-binding domain-like"/>
    <property type="match status" value="1"/>
</dbReference>
<dbReference type="Gene3D" id="1.10.10.10">
    <property type="entry name" value="Winged helix-like DNA-binding domain superfamily/Winged helix DNA-binding domain"/>
    <property type="match status" value="1"/>
</dbReference>
<dbReference type="Pfam" id="PF00027">
    <property type="entry name" value="cNMP_binding"/>
    <property type="match status" value="1"/>
</dbReference>
<dbReference type="PROSITE" id="PS00042">
    <property type="entry name" value="HTH_CRP_1"/>
    <property type="match status" value="1"/>
</dbReference>
<evidence type="ECO:0000259" key="4">
    <source>
        <dbReference type="PROSITE" id="PS51063"/>
    </source>
</evidence>
<dbReference type="InterPro" id="IPR000595">
    <property type="entry name" value="cNMP-bd_dom"/>
</dbReference>
<dbReference type="InterPro" id="IPR018490">
    <property type="entry name" value="cNMP-bd_dom_sf"/>
</dbReference>
<evidence type="ECO:0000256" key="3">
    <source>
        <dbReference type="ARBA" id="ARBA00023163"/>
    </source>
</evidence>
<keyword evidence="2" id="KW-0238">DNA-binding</keyword>
<dbReference type="PANTHER" id="PTHR24567:SF75">
    <property type="entry name" value="FUMARATE AND NITRATE REDUCTION REGULATORY PROTEIN"/>
    <property type="match status" value="1"/>
</dbReference>
<dbReference type="Pfam" id="PF13545">
    <property type="entry name" value="HTH_Crp_2"/>
    <property type="match status" value="1"/>
</dbReference>
<keyword evidence="1" id="KW-0805">Transcription regulation</keyword>
<dbReference type="CDD" id="cd00038">
    <property type="entry name" value="CAP_ED"/>
    <property type="match status" value="1"/>
</dbReference>
<dbReference type="RefSeq" id="WP_307156279.1">
    <property type="nucleotide sequence ID" value="NZ_JAUSWH010000001.1"/>
</dbReference>
<dbReference type="PRINTS" id="PR00034">
    <property type="entry name" value="HTHCRP"/>
</dbReference>
<dbReference type="InterPro" id="IPR014710">
    <property type="entry name" value="RmlC-like_jellyroll"/>
</dbReference>
<evidence type="ECO:0000256" key="1">
    <source>
        <dbReference type="ARBA" id="ARBA00023015"/>
    </source>
</evidence>
<dbReference type="InterPro" id="IPR036390">
    <property type="entry name" value="WH_DNA-bd_sf"/>
</dbReference>
<dbReference type="InterPro" id="IPR018335">
    <property type="entry name" value="Tscrpt_reg_HTH_Crp-type_CS"/>
</dbReference>
<keyword evidence="6" id="KW-1185">Reference proteome</keyword>
<protein>
    <submittedName>
        <fullName evidence="5">CRP/FNR family transcriptional regulator</fullName>
    </submittedName>
</protein>
<accession>A0ABU0I9C6</accession>
<feature type="domain" description="HTH crp-type" evidence="4">
    <location>
        <begin position="158"/>
        <end position="232"/>
    </location>
</feature>
<dbReference type="EMBL" id="JAUSWH010000001">
    <property type="protein sequence ID" value="MDQ0454070.1"/>
    <property type="molecule type" value="Genomic_DNA"/>
</dbReference>
<evidence type="ECO:0000313" key="6">
    <source>
        <dbReference type="Proteomes" id="UP001235269"/>
    </source>
</evidence>
<name>A0ABU0I9C6_9HYPH</name>
<dbReference type="InterPro" id="IPR012318">
    <property type="entry name" value="HTH_CRP"/>
</dbReference>
<dbReference type="CDD" id="cd00092">
    <property type="entry name" value="HTH_CRP"/>
    <property type="match status" value="1"/>
</dbReference>
<dbReference type="Proteomes" id="UP001235269">
    <property type="component" value="Unassembled WGS sequence"/>
</dbReference>
<dbReference type="Gene3D" id="2.60.120.10">
    <property type="entry name" value="Jelly Rolls"/>
    <property type="match status" value="1"/>
</dbReference>
<dbReference type="SMART" id="SM00100">
    <property type="entry name" value="cNMP"/>
    <property type="match status" value="1"/>
</dbReference>
<reference evidence="5 6" key="1">
    <citation type="submission" date="2023-07" db="EMBL/GenBank/DDBJ databases">
        <title>Genomic Encyclopedia of Type Strains, Phase IV (KMG-IV): sequencing the most valuable type-strain genomes for metagenomic binning, comparative biology and taxonomic classification.</title>
        <authorList>
            <person name="Goeker M."/>
        </authorList>
    </citation>
    <scope>NUCLEOTIDE SEQUENCE [LARGE SCALE GENOMIC DNA]</scope>
    <source>
        <strain evidence="5 6">DSM 100301</strain>
    </source>
</reference>
<evidence type="ECO:0000256" key="2">
    <source>
        <dbReference type="ARBA" id="ARBA00023125"/>
    </source>
</evidence>